<gene>
    <name evidence="2" type="ORF">TICRE_18840</name>
</gene>
<dbReference type="AlphaFoldDB" id="A0A1U7M454"/>
<evidence type="ECO:0000256" key="1">
    <source>
        <dbReference type="SAM" id="Phobius"/>
    </source>
</evidence>
<feature type="transmembrane region" description="Helical" evidence="1">
    <location>
        <begin position="52"/>
        <end position="72"/>
    </location>
</feature>
<evidence type="ECO:0000313" key="3">
    <source>
        <dbReference type="Proteomes" id="UP000186112"/>
    </source>
</evidence>
<protein>
    <submittedName>
        <fullName evidence="2">Uncharacterized protein</fullName>
    </submittedName>
</protein>
<keyword evidence="3" id="KW-1185">Reference proteome</keyword>
<accession>A0A1U7M454</accession>
<comment type="caution">
    <text evidence="2">The sequence shown here is derived from an EMBL/GenBank/DDBJ whole genome shotgun (WGS) entry which is preliminary data.</text>
</comment>
<keyword evidence="1" id="KW-1133">Transmembrane helix</keyword>
<evidence type="ECO:0000313" key="2">
    <source>
        <dbReference type="EMBL" id="OLS02066.1"/>
    </source>
</evidence>
<proteinExistence type="predicted"/>
<name>A0A1U7M454_TISCR</name>
<dbReference type="Proteomes" id="UP000186112">
    <property type="component" value="Unassembled WGS sequence"/>
</dbReference>
<dbReference type="EMBL" id="LTDM01000043">
    <property type="protein sequence ID" value="OLS02066.1"/>
    <property type="molecule type" value="Genomic_DNA"/>
</dbReference>
<reference evidence="2 3" key="1">
    <citation type="submission" date="2016-02" db="EMBL/GenBank/DDBJ databases">
        <title>Genome sequence of Tissierella creatinophila DSM 6911.</title>
        <authorList>
            <person name="Poehlein A."/>
            <person name="Daniel R."/>
        </authorList>
    </citation>
    <scope>NUCLEOTIDE SEQUENCE [LARGE SCALE GENOMIC DNA]</scope>
    <source>
        <strain evidence="2 3">DSM 6911</strain>
    </source>
</reference>
<feature type="transmembrane region" description="Helical" evidence="1">
    <location>
        <begin position="20"/>
        <end position="40"/>
    </location>
</feature>
<sequence length="79" mass="9500">MSNEDKKIVEYNDKFMKKILKSVLFTFYILLFTIFIVFFISDLIFHDESFSIIISFCMSIIFTIFYCTITIIDEIKKNK</sequence>
<dbReference type="RefSeq" id="WP_075727397.1">
    <property type="nucleotide sequence ID" value="NZ_LTDM01000043.1"/>
</dbReference>
<keyword evidence="1" id="KW-0812">Transmembrane</keyword>
<keyword evidence="1" id="KW-0472">Membrane</keyword>
<organism evidence="2 3">
    <name type="scientific">Tissierella creatinophila DSM 6911</name>
    <dbReference type="NCBI Taxonomy" id="1123403"/>
    <lineage>
        <taxon>Bacteria</taxon>
        <taxon>Bacillati</taxon>
        <taxon>Bacillota</taxon>
        <taxon>Tissierellia</taxon>
        <taxon>Tissierellales</taxon>
        <taxon>Tissierellaceae</taxon>
        <taxon>Tissierella</taxon>
    </lineage>
</organism>